<dbReference type="GO" id="GO:0005886">
    <property type="term" value="C:plasma membrane"/>
    <property type="evidence" value="ECO:0007669"/>
    <property type="project" value="UniProtKB-SubCell"/>
</dbReference>
<evidence type="ECO:0000313" key="11">
    <source>
        <dbReference type="EMBL" id="MBC8571047.1"/>
    </source>
</evidence>
<dbReference type="Proteomes" id="UP000660861">
    <property type="component" value="Unassembled WGS sequence"/>
</dbReference>
<dbReference type="InterPro" id="IPR059000">
    <property type="entry name" value="ATPase_P-type_domA"/>
</dbReference>
<evidence type="ECO:0000256" key="9">
    <source>
        <dbReference type="RuleBase" id="RU362081"/>
    </source>
</evidence>
<evidence type="ECO:0000256" key="8">
    <source>
        <dbReference type="ARBA" id="ARBA00049338"/>
    </source>
</evidence>
<name>A0A926EG31_9FIRM</name>
<evidence type="ECO:0000313" key="12">
    <source>
        <dbReference type="Proteomes" id="UP000660861"/>
    </source>
</evidence>
<dbReference type="EC" id="7.2.2.21" evidence="7"/>
<evidence type="ECO:0000256" key="7">
    <source>
        <dbReference type="ARBA" id="ARBA00039103"/>
    </source>
</evidence>
<dbReference type="PRINTS" id="PR00119">
    <property type="entry name" value="CATATPASE"/>
</dbReference>
<dbReference type="Pfam" id="PF00122">
    <property type="entry name" value="E1-E2_ATPase"/>
    <property type="match status" value="1"/>
</dbReference>
<dbReference type="SUPFAM" id="SSF81665">
    <property type="entry name" value="Calcium ATPase, transmembrane domain M"/>
    <property type="match status" value="1"/>
</dbReference>
<dbReference type="Gene3D" id="2.70.150.10">
    <property type="entry name" value="Calcium-transporting ATPase, cytoplasmic transduction domain A"/>
    <property type="match status" value="1"/>
</dbReference>
<organism evidence="11 12">
    <name type="scientific">Zongyangia hominis</name>
    <dbReference type="NCBI Taxonomy" id="2763677"/>
    <lineage>
        <taxon>Bacteria</taxon>
        <taxon>Bacillati</taxon>
        <taxon>Bacillota</taxon>
        <taxon>Clostridia</taxon>
        <taxon>Eubacteriales</taxon>
        <taxon>Oscillospiraceae</taxon>
        <taxon>Zongyangia</taxon>
    </lineage>
</organism>
<feature type="transmembrane region" description="Helical" evidence="9">
    <location>
        <begin position="658"/>
        <end position="679"/>
    </location>
</feature>
<feature type="transmembrane region" description="Helical" evidence="9">
    <location>
        <begin position="340"/>
        <end position="361"/>
    </location>
</feature>
<protein>
    <recommendedName>
        <fullName evidence="7">Cd(2+)-exporting ATPase</fullName>
        <ecNumber evidence="7">7.2.2.21</ecNumber>
    </recommendedName>
</protein>
<dbReference type="NCBIfam" id="TIGR01512">
    <property type="entry name" value="ATPase-IB2_Cd"/>
    <property type="match status" value="1"/>
</dbReference>
<evidence type="ECO:0000256" key="4">
    <source>
        <dbReference type="ARBA" id="ARBA00022692"/>
    </source>
</evidence>
<dbReference type="Pfam" id="PF00702">
    <property type="entry name" value="Hydrolase"/>
    <property type="match status" value="1"/>
</dbReference>
<dbReference type="InterPro" id="IPR027256">
    <property type="entry name" value="P-typ_ATPase_IB"/>
</dbReference>
<keyword evidence="5 9" id="KW-1133">Transmembrane helix</keyword>
<dbReference type="InterPro" id="IPR001757">
    <property type="entry name" value="P_typ_ATPase"/>
</dbReference>
<dbReference type="InterPro" id="IPR051014">
    <property type="entry name" value="Cation_Transport_ATPase_IB"/>
</dbReference>
<evidence type="ECO:0000256" key="6">
    <source>
        <dbReference type="ARBA" id="ARBA00023136"/>
    </source>
</evidence>
<keyword evidence="9" id="KW-0479">Metal-binding</keyword>
<feature type="domain" description="P-type ATPase A" evidence="10">
    <location>
        <begin position="190"/>
        <end position="289"/>
    </location>
</feature>
<gene>
    <name evidence="11" type="primary">cadA</name>
    <name evidence="11" type="ORF">H8709_09425</name>
</gene>
<dbReference type="InterPro" id="IPR036412">
    <property type="entry name" value="HAD-like_sf"/>
</dbReference>
<dbReference type="InterPro" id="IPR023214">
    <property type="entry name" value="HAD_sf"/>
</dbReference>
<comment type="similarity">
    <text evidence="2 9">Belongs to the cation transport ATPase (P-type) (TC 3.A.3) family. Type IB subfamily.</text>
</comment>
<proteinExistence type="inferred from homology"/>
<dbReference type="InterPro" id="IPR018303">
    <property type="entry name" value="ATPase_P-typ_P_site"/>
</dbReference>
<dbReference type="InterPro" id="IPR023299">
    <property type="entry name" value="ATPase_P-typ_cyto_dom_N"/>
</dbReference>
<comment type="subcellular location">
    <subcellularLocation>
        <location evidence="9">Cell membrane</location>
    </subcellularLocation>
    <subcellularLocation>
        <location evidence="1">Membrane</location>
        <topology evidence="1">Multi-pass membrane protein</topology>
    </subcellularLocation>
</comment>
<dbReference type="EMBL" id="JACRTC010000006">
    <property type="protein sequence ID" value="MBC8571047.1"/>
    <property type="molecule type" value="Genomic_DNA"/>
</dbReference>
<dbReference type="AlphaFoldDB" id="A0A926EG31"/>
<dbReference type="InterPro" id="IPR008250">
    <property type="entry name" value="ATPase_P-typ_transduc_dom_A_sf"/>
</dbReference>
<evidence type="ECO:0000256" key="2">
    <source>
        <dbReference type="ARBA" id="ARBA00006024"/>
    </source>
</evidence>
<dbReference type="GO" id="GO:0008551">
    <property type="term" value="F:P-type cadmium transporter activity"/>
    <property type="evidence" value="ECO:0007669"/>
    <property type="project" value="UniProtKB-EC"/>
</dbReference>
<comment type="catalytic activity">
    <reaction evidence="8">
        <text>Cd(2+)(in) + ATP + H2O = Cd(2+)(out) + ADP + phosphate + H(+)</text>
        <dbReference type="Rhea" id="RHEA:12132"/>
        <dbReference type="ChEBI" id="CHEBI:15377"/>
        <dbReference type="ChEBI" id="CHEBI:15378"/>
        <dbReference type="ChEBI" id="CHEBI:30616"/>
        <dbReference type="ChEBI" id="CHEBI:43474"/>
        <dbReference type="ChEBI" id="CHEBI:48775"/>
        <dbReference type="ChEBI" id="CHEBI:456216"/>
        <dbReference type="EC" id="7.2.2.21"/>
    </reaction>
</comment>
<dbReference type="PANTHER" id="PTHR48085:SF5">
    <property type="entry name" value="CADMIUM_ZINC-TRANSPORTING ATPASE HMA4-RELATED"/>
    <property type="match status" value="1"/>
</dbReference>
<dbReference type="InterPro" id="IPR023298">
    <property type="entry name" value="ATPase_P-typ_TM_dom_sf"/>
</dbReference>
<dbReference type="NCBIfam" id="TIGR01525">
    <property type="entry name" value="ATPase-IB_hvy"/>
    <property type="match status" value="1"/>
</dbReference>
<dbReference type="PANTHER" id="PTHR48085">
    <property type="entry name" value="CADMIUM/ZINC-TRANSPORTING ATPASE HMA2-RELATED"/>
    <property type="match status" value="1"/>
</dbReference>
<dbReference type="GO" id="GO:0046872">
    <property type="term" value="F:metal ion binding"/>
    <property type="evidence" value="ECO:0007669"/>
    <property type="project" value="UniProtKB-KW"/>
</dbReference>
<keyword evidence="12" id="KW-1185">Reference proteome</keyword>
<dbReference type="Gene3D" id="3.40.50.1000">
    <property type="entry name" value="HAD superfamily/HAD-like"/>
    <property type="match status" value="1"/>
</dbReference>
<dbReference type="GO" id="GO:0016887">
    <property type="term" value="F:ATP hydrolysis activity"/>
    <property type="evidence" value="ECO:0007669"/>
    <property type="project" value="InterPro"/>
</dbReference>
<sequence>MKTNKKVLTDAAAECSCTALQASSHSREHQHIHEHDHSGEHGHVHDAGCELDEELCHIGGCPCCGGHEEEHDHGHEHEHSAGKWDVAVVILSTLLLGGYFLIPIPWLQAAAALCSILVAGAPIIWDGLKGVMKLRPDENFLMTVAVAAAFLIGEYPEAMLVTILFRLGNVLEGVAVGRSKRQIEAITAIRPEYANLLDESGAAREVKAREVPVGSLILIKAGEKVPLDCVVLEGASDVDTAALTGESVPRPAQPETKLMSGMINLNGSLKCRTLSTFEDSAASTIIKLVRESAAQKGTTEKFISRFATIYTPVVVLLAVLIALVPPLLNLGTFTTWLMRALVFLVASCPCAMVISIPLSFFSGIGAASKQGVLIKGSRFVESLSKLKCVVFDKTGTLTTGSLMVDQVTPFGVSEEEVMRLAALCESYSDHPVARAVCAYAPGMTGAVEATEEMPGKGIRVILEGSEVLCGSKKLMDDFGVDTAKAPEANVYVARDGVLLGAIILSDQLRPDAAATISALKAAGVEKVALLTGDGRNAALKAKAAAGLDEAFYELLPGDKVSHLAELARQYGATAFVGDGINDAPVLARADVGVAMGLGSDAAISAADVVLVSDRLGALESAVRLSKRTMSIATFNMIFAIAVKALVLILGALGYAAMWMAVFADVGVTVLCVLNAARILGAKS</sequence>
<keyword evidence="3" id="KW-0104">Cadmium</keyword>
<evidence type="ECO:0000256" key="1">
    <source>
        <dbReference type="ARBA" id="ARBA00004141"/>
    </source>
</evidence>
<dbReference type="SUPFAM" id="SSF56784">
    <property type="entry name" value="HAD-like"/>
    <property type="match status" value="1"/>
</dbReference>
<keyword evidence="9" id="KW-0067">ATP-binding</keyword>
<feature type="transmembrane region" description="Helical" evidence="9">
    <location>
        <begin position="306"/>
        <end position="328"/>
    </location>
</feature>
<dbReference type="SUPFAM" id="SSF81653">
    <property type="entry name" value="Calcium ATPase, transduction domain A"/>
    <property type="match status" value="1"/>
</dbReference>
<evidence type="ECO:0000259" key="10">
    <source>
        <dbReference type="Pfam" id="PF00122"/>
    </source>
</evidence>
<reference evidence="11" key="1">
    <citation type="submission" date="2020-08" db="EMBL/GenBank/DDBJ databases">
        <title>Genome public.</title>
        <authorList>
            <person name="Liu C."/>
            <person name="Sun Q."/>
        </authorList>
    </citation>
    <scope>NUCLEOTIDE SEQUENCE</scope>
    <source>
        <strain evidence="11">NSJ-54</strain>
    </source>
</reference>
<dbReference type="PRINTS" id="PR00120">
    <property type="entry name" value="HATPASE"/>
</dbReference>
<keyword evidence="9" id="KW-0547">Nucleotide-binding</keyword>
<keyword evidence="4 9" id="KW-0812">Transmembrane</keyword>
<feature type="transmembrane region" description="Helical" evidence="9">
    <location>
        <begin position="632"/>
        <end position="652"/>
    </location>
</feature>
<dbReference type="RefSeq" id="WP_262398137.1">
    <property type="nucleotide sequence ID" value="NZ_JACRTC010000006.1"/>
</dbReference>
<comment type="caution">
    <text evidence="11">The sequence shown here is derived from an EMBL/GenBank/DDBJ whole genome shotgun (WGS) entry which is preliminary data.</text>
</comment>
<evidence type="ECO:0000256" key="3">
    <source>
        <dbReference type="ARBA" id="ARBA00022539"/>
    </source>
</evidence>
<dbReference type="PROSITE" id="PS01229">
    <property type="entry name" value="COF_2"/>
    <property type="match status" value="1"/>
</dbReference>
<accession>A0A926EG31</accession>
<dbReference type="NCBIfam" id="TIGR01494">
    <property type="entry name" value="ATPase_P-type"/>
    <property type="match status" value="1"/>
</dbReference>
<keyword evidence="6 9" id="KW-0472">Membrane</keyword>
<feature type="transmembrane region" description="Helical" evidence="9">
    <location>
        <begin position="84"/>
        <end position="102"/>
    </location>
</feature>
<evidence type="ECO:0000256" key="5">
    <source>
        <dbReference type="ARBA" id="ARBA00022989"/>
    </source>
</evidence>
<dbReference type="PROSITE" id="PS00154">
    <property type="entry name" value="ATPASE_E1_E2"/>
    <property type="match status" value="1"/>
</dbReference>
<keyword evidence="9" id="KW-1003">Cell membrane</keyword>
<dbReference type="GO" id="GO:0005524">
    <property type="term" value="F:ATP binding"/>
    <property type="evidence" value="ECO:0007669"/>
    <property type="project" value="UniProtKB-UniRule"/>
</dbReference>
<dbReference type="Gene3D" id="3.40.1110.10">
    <property type="entry name" value="Calcium-transporting ATPase, cytoplasmic domain N"/>
    <property type="match status" value="1"/>
</dbReference>